<feature type="transmembrane region" description="Helical" evidence="1">
    <location>
        <begin position="49"/>
        <end position="68"/>
    </location>
</feature>
<dbReference type="AlphaFoldDB" id="A0A5C1E7V9"/>
<dbReference type="RefSeq" id="WP_054620928.1">
    <property type="nucleotide sequence ID" value="NZ_CP022579.1"/>
</dbReference>
<reference evidence="2 3" key="1">
    <citation type="submission" date="2017-07" db="EMBL/GenBank/DDBJ databases">
        <title>Complete genome sequence of Oryzomicrobium terrae TPP412.</title>
        <authorList>
            <person name="Chiu L.-W."/>
            <person name="Lo K.-J."/>
            <person name="Tsai Y.-M."/>
            <person name="Lin S.-S."/>
            <person name="Kuo C.-H."/>
            <person name="Liu C.-T."/>
        </authorList>
    </citation>
    <scope>NUCLEOTIDE SEQUENCE [LARGE SCALE GENOMIC DNA]</scope>
    <source>
        <strain evidence="2 3">TPP412</strain>
    </source>
</reference>
<keyword evidence="3" id="KW-1185">Reference proteome</keyword>
<dbReference type="KEGG" id="otr:OTERR_15660"/>
<protein>
    <recommendedName>
        <fullName evidence="4">NfeD-like C-terminal domain-containing protein</fullName>
    </recommendedName>
</protein>
<dbReference type="EMBL" id="CP022579">
    <property type="protein sequence ID" value="QEL65042.1"/>
    <property type="molecule type" value="Genomic_DNA"/>
</dbReference>
<gene>
    <name evidence="2" type="ORF">OTERR_15660</name>
</gene>
<organism evidence="2 3">
    <name type="scientific">Oryzomicrobium terrae</name>
    <dbReference type="NCBI Taxonomy" id="1735038"/>
    <lineage>
        <taxon>Bacteria</taxon>
        <taxon>Pseudomonadati</taxon>
        <taxon>Pseudomonadota</taxon>
        <taxon>Betaproteobacteria</taxon>
        <taxon>Rhodocyclales</taxon>
        <taxon>Rhodocyclaceae</taxon>
        <taxon>Oryzomicrobium</taxon>
    </lineage>
</organism>
<evidence type="ECO:0000313" key="2">
    <source>
        <dbReference type="EMBL" id="QEL65042.1"/>
    </source>
</evidence>
<evidence type="ECO:0008006" key="4">
    <source>
        <dbReference type="Google" id="ProtNLM"/>
    </source>
</evidence>
<evidence type="ECO:0000256" key="1">
    <source>
        <dbReference type="SAM" id="Phobius"/>
    </source>
</evidence>
<keyword evidence="1" id="KW-0812">Transmembrane</keyword>
<evidence type="ECO:0000313" key="3">
    <source>
        <dbReference type="Proteomes" id="UP000323671"/>
    </source>
</evidence>
<dbReference type="Proteomes" id="UP000323671">
    <property type="component" value="Chromosome"/>
</dbReference>
<keyword evidence="1" id="KW-0472">Membrane</keyword>
<keyword evidence="1" id="KW-1133">Transmembrane helix</keyword>
<proteinExistence type="predicted"/>
<accession>A0A5C1E7V9</accession>
<sequence length="73" mass="8400">MDFAWWHWLLLGVVLMGIELRLGALFVCWFGAGAWVVAGVLYAFPGATFGAQVFLWLTASMTLVWTWFQIFRR</sequence>
<name>A0A5C1E7V9_9RHOO</name>
<feature type="transmembrane region" description="Helical" evidence="1">
    <location>
        <begin position="20"/>
        <end position="43"/>
    </location>
</feature>